<gene>
    <name evidence="1" type="ORF">MNBD_GAMMA25-1807</name>
</gene>
<name>A0A3B1B2Z1_9ZZZZ</name>
<evidence type="ECO:0008006" key="2">
    <source>
        <dbReference type="Google" id="ProtNLM"/>
    </source>
</evidence>
<proteinExistence type="predicted"/>
<accession>A0A3B1B2Z1</accession>
<dbReference type="AlphaFoldDB" id="A0A3B1B2Z1"/>
<evidence type="ECO:0000313" key="1">
    <source>
        <dbReference type="EMBL" id="VAX06323.1"/>
    </source>
</evidence>
<sequence length="101" mass="10787">MKKLLIAASAALFLHACANNTPPVASGDDASAAISKAEQKVKMARDVNYEWRDTGKVIKKAKAALKKGDNKTAIKLANKASNQSDNALKQYAEQKNAGPNF</sequence>
<protein>
    <recommendedName>
        <fullName evidence="2">SoxXA-binding protein</fullName>
    </recommendedName>
</protein>
<dbReference type="EMBL" id="UOFY01000008">
    <property type="protein sequence ID" value="VAX06323.1"/>
    <property type="molecule type" value="Genomic_DNA"/>
</dbReference>
<reference evidence="1" key="1">
    <citation type="submission" date="2018-06" db="EMBL/GenBank/DDBJ databases">
        <authorList>
            <person name="Zhirakovskaya E."/>
        </authorList>
    </citation>
    <scope>NUCLEOTIDE SEQUENCE</scope>
</reference>
<dbReference type="Gene3D" id="1.20.1270.390">
    <property type="match status" value="1"/>
</dbReference>
<organism evidence="1">
    <name type="scientific">hydrothermal vent metagenome</name>
    <dbReference type="NCBI Taxonomy" id="652676"/>
    <lineage>
        <taxon>unclassified sequences</taxon>
        <taxon>metagenomes</taxon>
        <taxon>ecological metagenomes</taxon>
    </lineage>
</organism>